<evidence type="ECO:0000313" key="1">
    <source>
        <dbReference type="EMBL" id="GBP46057.1"/>
    </source>
</evidence>
<organism evidence="1 2">
    <name type="scientific">Eumeta variegata</name>
    <name type="common">Bagworm moth</name>
    <name type="synonym">Eumeta japonica</name>
    <dbReference type="NCBI Taxonomy" id="151549"/>
    <lineage>
        <taxon>Eukaryota</taxon>
        <taxon>Metazoa</taxon>
        <taxon>Ecdysozoa</taxon>
        <taxon>Arthropoda</taxon>
        <taxon>Hexapoda</taxon>
        <taxon>Insecta</taxon>
        <taxon>Pterygota</taxon>
        <taxon>Neoptera</taxon>
        <taxon>Endopterygota</taxon>
        <taxon>Lepidoptera</taxon>
        <taxon>Glossata</taxon>
        <taxon>Ditrysia</taxon>
        <taxon>Tineoidea</taxon>
        <taxon>Psychidae</taxon>
        <taxon>Oiketicinae</taxon>
        <taxon>Eumeta</taxon>
    </lineage>
</organism>
<dbReference type="Proteomes" id="UP000299102">
    <property type="component" value="Unassembled WGS sequence"/>
</dbReference>
<proteinExistence type="predicted"/>
<keyword evidence="2" id="KW-1185">Reference proteome</keyword>
<dbReference type="EMBL" id="BGZK01000476">
    <property type="protein sequence ID" value="GBP46057.1"/>
    <property type="molecule type" value="Genomic_DNA"/>
</dbReference>
<sequence>MICVLYYLTKEAYPPVILLVSGLGACRLASGTAQYELWTADDRRHWGADSSRSHLALKTAEQAAYWICGKTYWLIRLLSEFEPGNS</sequence>
<accession>A0A4C1W7H8</accession>
<comment type="caution">
    <text evidence="1">The sequence shown here is derived from an EMBL/GenBank/DDBJ whole genome shotgun (WGS) entry which is preliminary data.</text>
</comment>
<name>A0A4C1W7H8_EUMVA</name>
<dbReference type="AlphaFoldDB" id="A0A4C1W7H8"/>
<reference evidence="1 2" key="1">
    <citation type="journal article" date="2019" name="Commun. Biol.">
        <title>The bagworm genome reveals a unique fibroin gene that provides high tensile strength.</title>
        <authorList>
            <person name="Kono N."/>
            <person name="Nakamura H."/>
            <person name="Ohtoshi R."/>
            <person name="Tomita M."/>
            <person name="Numata K."/>
            <person name="Arakawa K."/>
        </authorList>
    </citation>
    <scope>NUCLEOTIDE SEQUENCE [LARGE SCALE GENOMIC DNA]</scope>
</reference>
<gene>
    <name evidence="1" type="ORF">EVAR_41410_1</name>
</gene>
<evidence type="ECO:0000313" key="2">
    <source>
        <dbReference type="Proteomes" id="UP000299102"/>
    </source>
</evidence>
<protein>
    <submittedName>
        <fullName evidence="1">Uncharacterized protein</fullName>
    </submittedName>
</protein>